<dbReference type="InterPro" id="IPR003593">
    <property type="entry name" value="AAA+_ATPase"/>
</dbReference>
<dbReference type="RefSeq" id="WP_052113773.1">
    <property type="nucleotide sequence ID" value="NZ_BJYK01000009.1"/>
</dbReference>
<dbReference type="Gene3D" id="3.40.50.300">
    <property type="entry name" value="P-loop containing nucleotide triphosphate hydrolases"/>
    <property type="match status" value="2"/>
</dbReference>
<dbReference type="SMART" id="SM00382">
    <property type="entry name" value="AAA"/>
    <property type="match status" value="2"/>
</dbReference>
<feature type="region of interest" description="Disordered" evidence="5">
    <location>
        <begin position="245"/>
        <end position="265"/>
    </location>
</feature>
<dbReference type="PANTHER" id="PTHR43790:SF9">
    <property type="entry name" value="GALACTOFURANOSE TRANSPORTER ATP-BINDING PROTEIN YTFR"/>
    <property type="match status" value="1"/>
</dbReference>
<dbReference type="InterPro" id="IPR003439">
    <property type="entry name" value="ABC_transporter-like_ATP-bd"/>
</dbReference>
<evidence type="ECO:0000256" key="5">
    <source>
        <dbReference type="SAM" id="MobiDB-lite"/>
    </source>
</evidence>
<keyword evidence="2" id="KW-0677">Repeat</keyword>
<dbReference type="CDD" id="cd03215">
    <property type="entry name" value="ABC_Carb_Monos_II"/>
    <property type="match status" value="1"/>
</dbReference>
<keyword evidence="8" id="KW-1185">Reference proteome</keyword>
<evidence type="ECO:0000256" key="1">
    <source>
        <dbReference type="ARBA" id="ARBA00022448"/>
    </source>
</evidence>
<evidence type="ECO:0000313" key="7">
    <source>
        <dbReference type="EMBL" id="GEN80692.1"/>
    </source>
</evidence>
<evidence type="ECO:0000259" key="6">
    <source>
        <dbReference type="PROSITE" id="PS50893"/>
    </source>
</evidence>
<name>A0A511YZS8_9CELL</name>
<dbReference type="InterPro" id="IPR027417">
    <property type="entry name" value="P-loop_NTPase"/>
</dbReference>
<dbReference type="InterPro" id="IPR050107">
    <property type="entry name" value="ABC_carbohydrate_import_ATPase"/>
</dbReference>
<comment type="caution">
    <text evidence="7">The sequence shown here is derived from an EMBL/GenBank/DDBJ whole genome shotgun (WGS) entry which is preliminary data.</text>
</comment>
<sequence length="516" mass="54477">MAILEMRGVRKRYGGVRALDGASLTADRGEVHGLLGPNGSGKSTLNKVLTGVVAPDGAEITIDGQSVRIASPADAAGLGIAAVYQQLTLLPELTVEQNVALGVEPAVAGLLRNRQVRATARDALARLADALDGVGPTARVGDLNPGQQQLVELAKALARRPRILVLDEATASLHKHQVDHVFRIVRELCADGVAVLFVSHRLDEVYEICDRATIVRSGVTVAEVEIASTPEQQLVELMVGVPAPAPTTPTASPATTARPTAEHATDDDQVPVLVTRGLGGPGFTDIDLTVRPGEIVGLGGLQGQGQSDLLLALFGATRVTHGHLELAGRRVRFRNPRQAARAGVALVPGDRGTQGLLSVRPIQENLSVVSLEQRAAARTFVRPAREREAARRMVEALAIKLGRLADPVSSLSGGNQQKVIIGKWLLAQPRLVLLDDPTKGVDVGAKAEIYDLMRSLAARGVAVVFNSSEDRELAELADRVVVLFEGRVSAEIQRDQLTVDALVAAAFGVDVEEGPA</sequence>
<reference evidence="7 8" key="1">
    <citation type="submission" date="2019-07" db="EMBL/GenBank/DDBJ databases">
        <title>Whole genome shotgun sequence of Actinotalea fermentans NBRC 105374.</title>
        <authorList>
            <person name="Hosoyama A."/>
            <person name="Uohara A."/>
            <person name="Ohji S."/>
            <person name="Ichikawa N."/>
        </authorList>
    </citation>
    <scope>NUCLEOTIDE SEQUENCE [LARGE SCALE GENOMIC DNA]</scope>
    <source>
        <strain evidence="7 8">NBRC 105374</strain>
    </source>
</reference>
<evidence type="ECO:0000256" key="3">
    <source>
        <dbReference type="ARBA" id="ARBA00022741"/>
    </source>
</evidence>
<dbReference type="EMBL" id="BJYK01000009">
    <property type="protein sequence ID" value="GEN80692.1"/>
    <property type="molecule type" value="Genomic_DNA"/>
</dbReference>
<dbReference type="PROSITE" id="PS00211">
    <property type="entry name" value="ABC_TRANSPORTER_1"/>
    <property type="match status" value="1"/>
</dbReference>
<proteinExistence type="predicted"/>
<dbReference type="Pfam" id="PF00005">
    <property type="entry name" value="ABC_tran"/>
    <property type="match status" value="2"/>
</dbReference>
<dbReference type="PROSITE" id="PS50893">
    <property type="entry name" value="ABC_TRANSPORTER_2"/>
    <property type="match status" value="2"/>
</dbReference>
<evidence type="ECO:0000256" key="2">
    <source>
        <dbReference type="ARBA" id="ARBA00022737"/>
    </source>
</evidence>
<dbReference type="PANTHER" id="PTHR43790">
    <property type="entry name" value="CARBOHYDRATE TRANSPORT ATP-BINDING PROTEIN MG119-RELATED"/>
    <property type="match status" value="1"/>
</dbReference>
<feature type="domain" description="ABC transporter" evidence="6">
    <location>
        <begin position="268"/>
        <end position="510"/>
    </location>
</feature>
<feature type="domain" description="ABC transporter" evidence="6">
    <location>
        <begin position="4"/>
        <end position="242"/>
    </location>
</feature>
<dbReference type="Proteomes" id="UP000321484">
    <property type="component" value="Unassembled WGS sequence"/>
</dbReference>
<keyword evidence="1" id="KW-0813">Transport</keyword>
<dbReference type="CDD" id="cd03216">
    <property type="entry name" value="ABC_Carb_Monos_I"/>
    <property type="match status" value="1"/>
</dbReference>
<accession>A0A511YZS8</accession>
<dbReference type="InterPro" id="IPR017871">
    <property type="entry name" value="ABC_transporter-like_CS"/>
</dbReference>
<keyword evidence="3" id="KW-0547">Nucleotide-binding</keyword>
<feature type="compositionally biased region" description="Low complexity" evidence="5">
    <location>
        <begin position="248"/>
        <end position="259"/>
    </location>
</feature>
<dbReference type="SUPFAM" id="SSF52540">
    <property type="entry name" value="P-loop containing nucleoside triphosphate hydrolases"/>
    <property type="match status" value="2"/>
</dbReference>
<gene>
    <name evidence="7" type="primary">rbsA_1</name>
    <name evidence="7" type="ORF">AFE02nite_24260</name>
</gene>
<organism evidence="7 8">
    <name type="scientific">Actinotalea fermentans</name>
    <dbReference type="NCBI Taxonomy" id="43671"/>
    <lineage>
        <taxon>Bacteria</taxon>
        <taxon>Bacillati</taxon>
        <taxon>Actinomycetota</taxon>
        <taxon>Actinomycetes</taxon>
        <taxon>Micrococcales</taxon>
        <taxon>Cellulomonadaceae</taxon>
        <taxon>Actinotalea</taxon>
    </lineage>
</organism>
<dbReference type="GO" id="GO:0016887">
    <property type="term" value="F:ATP hydrolysis activity"/>
    <property type="evidence" value="ECO:0007669"/>
    <property type="project" value="InterPro"/>
</dbReference>
<dbReference type="AlphaFoldDB" id="A0A511YZS8"/>
<protein>
    <submittedName>
        <fullName evidence="7">Ribose import ATP-binding protein RbsA</fullName>
    </submittedName>
</protein>
<evidence type="ECO:0000256" key="4">
    <source>
        <dbReference type="ARBA" id="ARBA00022840"/>
    </source>
</evidence>
<dbReference type="GO" id="GO:0005524">
    <property type="term" value="F:ATP binding"/>
    <property type="evidence" value="ECO:0007669"/>
    <property type="project" value="UniProtKB-KW"/>
</dbReference>
<keyword evidence="4 7" id="KW-0067">ATP-binding</keyword>
<evidence type="ECO:0000313" key="8">
    <source>
        <dbReference type="Proteomes" id="UP000321484"/>
    </source>
</evidence>